<dbReference type="GO" id="GO:0006506">
    <property type="term" value="P:GPI anchor biosynthetic process"/>
    <property type="evidence" value="ECO:0007669"/>
    <property type="project" value="InterPro"/>
</dbReference>
<dbReference type="PROSITE" id="PS51257">
    <property type="entry name" value="PROKAR_LIPOPROTEIN"/>
    <property type="match status" value="1"/>
</dbReference>
<dbReference type="EMBL" id="CM009295">
    <property type="protein sequence ID" value="PNT29692.1"/>
    <property type="molecule type" value="Genomic_DNA"/>
</dbReference>
<reference evidence="2 3" key="1">
    <citation type="journal article" date="2006" name="Science">
        <title>The genome of black cottonwood, Populus trichocarpa (Torr. &amp; Gray).</title>
        <authorList>
            <person name="Tuskan G.A."/>
            <person name="Difazio S."/>
            <person name="Jansson S."/>
            <person name="Bohlmann J."/>
            <person name="Grigoriev I."/>
            <person name="Hellsten U."/>
            <person name="Putnam N."/>
            <person name="Ralph S."/>
            <person name="Rombauts S."/>
            <person name="Salamov A."/>
            <person name="Schein J."/>
            <person name="Sterck L."/>
            <person name="Aerts A."/>
            <person name="Bhalerao R.R."/>
            <person name="Bhalerao R.P."/>
            <person name="Blaudez D."/>
            <person name="Boerjan W."/>
            <person name="Brun A."/>
            <person name="Brunner A."/>
            <person name="Busov V."/>
            <person name="Campbell M."/>
            <person name="Carlson J."/>
            <person name="Chalot M."/>
            <person name="Chapman J."/>
            <person name="Chen G.L."/>
            <person name="Cooper D."/>
            <person name="Coutinho P.M."/>
            <person name="Couturier J."/>
            <person name="Covert S."/>
            <person name="Cronk Q."/>
            <person name="Cunningham R."/>
            <person name="Davis J."/>
            <person name="Degroeve S."/>
            <person name="Dejardin A."/>
            <person name="Depamphilis C."/>
            <person name="Detter J."/>
            <person name="Dirks B."/>
            <person name="Dubchak I."/>
            <person name="Duplessis S."/>
            <person name="Ehlting J."/>
            <person name="Ellis B."/>
            <person name="Gendler K."/>
            <person name="Goodstein D."/>
            <person name="Gribskov M."/>
            <person name="Grimwood J."/>
            <person name="Groover A."/>
            <person name="Gunter L."/>
            <person name="Hamberger B."/>
            <person name="Heinze B."/>
            <person name="Helariutta Y."/>
            <person name="Henrissat B."/>
            <person name="Holligan D."/>
            <person name="Holt R."/>
            <person name="Huang W."/>
            <person name="Islam-Faridi N."/>
            <person name="Jones S."/>
            <person name="Jones-Rhoades M."/>
            <person name="Jorgensen R."/>
            <person name="Joshi C."/>
            <person name="Kangasjarvi J."/>
            <person name="Karlsson J."/>
            <person name="Kelleher C."/>
            <person name="Kirkpatrick R."/>
            <person name="Kirst M."/>
            <person name="Kohler A."/>
            <person name="Kalluri U."/>
            <person name="Larimer F."/>
            <person name="Leebens-Mack J."/>
            <person name="Leple J.C."/>
            <person name="Locascio P."/>
            <person name="Lou Y."/>
            <person name="Lucas S."/>
            <person name="Martin F."/>
            <person name="Montanini B."/>
            <person name="Napoli C."/>
            <person name="Nelson D.R."/>
            <person name="Nelson C."/>
            <person name="Nieminen K."/>
            <person name="Nilsson O."/>
            <person name="Pereda V."/>
            <person name="Peter G."/>
            <person name="Philippe R."/>
            <person name="Pilate G."/>
            <person name="Poliakov A."/>
            <person name="Razumovskaya J."/>
            <person name="Richardson P."/>
            <person name="Rinaldi C."/>
            <person name="Ritland K."/>
            <person name="Rouze P."/>
            <person name="Ryaboy D."/>
            <person name="Schmutz J."/>
            <person name="Schrader J."/>
            <person name="Segerman B."/>
            <person name="Shin H."/>
            <person name="Siddiqui A."/>
            <person name="Sterky F."/>
            <person name="Terry A."/>
            <person name="Tsai C.J."/>
            <person name="Uberbacher E."/>
            <person name="Unneberg P."/>
            <person name="Vahala J."/>
            <person name="Wall K."/>
            <person name="Wessler S."/>
            <person name="Yang G."/>
            <person name="Yin T."/>
            <person name="Douglas C."/>
            <person name="Marra M."/>
            <person name="Sandberg G."/>
            <person name="Van de Peer Y."/>
            <person name="Rokhsar D."/>
        </authorList>
    </citation>
    <scope>NUCLEOTIDE SEQUENCE [LARGE SCALE GENOMIC DNA]</scope>
    <source>
        <strain evidence="3">cv. Nisqually</strain>
    </source>
</reference>
<evidence type="ECO:0000313" key="3">
    <source>
        <dbReference type="Proteomes" id="UP000006729"/>
    </source>
</evidence>
<dbReference type="PANTHER" id="PTHR47555:SF2">
    <property type="entry name" value="N-ACETYLGLUCOSAMINYL TRANSFERASE COMPONENT FAMILY PROTEIN _ GPI1 FAMILY PROTEIN"/>
    <property type="match status" value="1"/>
</dbReference>
<feature type="transmembrane region" description="Helical" evidence="1">
    <location>
        <begin position="280"/>
        <end position="300"/>
    </location>
</feature>
<protein>
    <submittedName>
        <fullName evidence="2">Uncharacterized protein</fullName>
    </submittedName>
</protein>
<feature type="transmembrane region" description="Helical" evidence="1">
    <location>
        <begin position="368"/>
        <end position="389"/>
    </location>
</feature>
<name>A0A2K1ZWN2_POPTR</name>
<keyword evidence="1" id="KW-1133">Transmembrane helix</keyword>
<accession>A0A2K1ZWN2</accession>
<evidence type="ECO:0000313" key="2">
    <source>
        <dbReference type="EMBL" id="PNT29692.1"/>
    </source>
</evidence>
<dbReference type="FunCoup" id="A0A2K1ZWN2">
    <property type="interactions" value="630"/>
</dbReference>
<dbReference type="InParanoid" id="A0A2K1ZWN2"/>
<gene>
    <name evidence="2" type="ORF">POPTR_006G044500</name>
</gene>
<dbReference type="InterPro" id="IPR007720">
    <property type="entry name" value="PigQ/GPI1"/>
</dbReference>
<sequence>MRTKLRIWWPNQLASSEPATPLNKNNLLLGWFASCSSVSVDVVVAFACNEASFSHSNSTLQEILRGVNGKMPVFLQERAAFSLLGQCVLYGRGNGKMSRDGMEGGDWRNSFTDGFDSVMNSRDLSDGKDGGSSCGCNELDGSHEQCRKECVENGLWIRLVYDSCEGYGKDVHRVPKLHHLHWNGQIVSHCNVHVVVYEIPVYGVHHFSLNLWKSSKPVKDPVKKPKWVNELEKNQPLLDLDTVILAINSAAAAKLALETRVGFKRSVSGFFIIISRSIAFMWQVLAIFVATISTLFYIVLQLFHNFSSFGSKTRIYTTSARVFCTTWTQIQIRCCQILYWPIVLQDNGLRSQSCVEYKENAVLHRNSMWSSLAVDLLLGNLMGLALLIHAESVCQWILTFANVITNELLRSGSVWLMGVPAGFKLNTELAGVLGMISLNAIQIWSTLWIFIGFLFIYFIKGLALLGILFGATIPAALIIDMASIATLHVSTLHWAISLLYSWQIQALAALWRLFRGRKWNPLRQRLDSYDYTVKQHIVGSLLFTPLLLLLPTTSVFYMFFTILSTTIALSCILIEVTISMIHSTPYIKIFLWLMRRRRFPSGIWFEIASCQNDSLEFARHDKACSSSKKSYRNNDRGENRPSIMVSFLHSNFLSIGQVVLPHYRKVFSGVSDFAITSAHGALTGKRTVSTLGTCLPSTMPWLSIPAREYWCFCRNSVLACMEERDCNECQ</sequence>
<dbReference type="Pfam" id="PF05024">
    <property type="entry name" value="Gpi1"/>
    <property type="match status" value="1"/>
</dbReference>
<dbReference type="PANTHER" id="PTHR47555">
    <property type="entry name" value="N-ACETYLGLUCOSAMINYL TRANSFERASE COMPONENT FAMILY PROTEIN / GPI1 FAMILY PROTEIN"/>
    <property type="match status" value="1"/>
</dbReference>
<dbReference type="STRING" id="3694.A0A2K1ZWN2"/>
<dbReference type="AlphaFoldDB" id="A0A2K1ZWN2"/>
<keyword evidence="3" id="KW-1185">Reference proteome</keyword>
<dbReference type="Proteomes" id="UP000006729">
    <property type="component" value="Chromosome 6"/>
</dbReference>
<feature type="transmembrane region" description="Helical" evidence="1">
    <location>
        <begin position="462"/>
        <end position="485"/>
    </location>
</feature>
<organism evidence="2 3">
    <name type="scientific">Populus trichocarpa</name>
    <name type="common">Western balsam poplar</name>
    <name type="synonym">Populus balsamifera subsp. trichocarpa</name>
    <dbReference type="NCBI Taxonomy" id="3694"/>
    <lineage>
        <taxon>Eukaryota</taxon>
        <taxon>Viridiplantae</taxon>
        <taxon>Streptophyta</taxon>
        <taxon>Embryophyta</taxon>
        <taxon>Tracheophyta</taxon>
        <taxon>Spermatophyta</taxon>
        <taxon>Magnoliopsida</taxon>
        <taxon>eudicotyledons</taxon>
        <taxon>Gunneridae</taxon>
        <taxon>Pentapetalae</taxon>
        <taxon>rosids</taxon>
        <taxon>fabids</taxon>
        <taxon>Malpighiales</taxon>
        <taxon>Salicaceae</taxon>
        <taxon>Saliceae</taxon>
        <taxon>Populus</taxon>
    </lineage>
</organism>
<keyword evidence="1" id="KW-0472">Membrane</keyword>
<dbReference type="ExpressionAtlas" id="A0A2K1ZWN2">
    <property type="expression patterns" value="baseline and differential"/>
</dbReference>
<feature type="transmembrane region" description="Helical" evidence="1">
    <location>
        <begin position="429"/>
        <end position="455"/>
    </location>
</feature>
<evidence type="ECO:0000256" key="1">
    <source>
        <dbReference type="SAM" id="Phobius"/>
    </source>
</evidence>
<dbReference type="GO" id="GO:0016020">
    <property type="term" value="C:membrane"/>
    <property type="evidence" value="ECO:0007669"/>
    <property type="project" value="InterPro"/>
</dbReference>
<feature type="transmembrane region" description="Helical" evidence="1">
    <location>
        <begin position="566"/>
        <end position="591"/>
    </location>
</feature>
<feature type="transmembrane region" description="Helical" evidence="1">
    <location>
        <begin position="535"/>
        <end position="560"/>
    </location>
</feature>
<keyword evidence="1" id="KW-0812">Transmembrane</keyword>
<feature type="transmembrane region" description="Helical" evidence="1">
    <location>
        <begin position="491"/>
        <end position="514"/>
    </location>
</feature>
<proteinExistence type="predicted"/>